<evidence type="ECO:0000313" key="1">
    <source>
        <dbReference type="EMBL" id="ADI30208.1"/>
    </source>
</evidence>
<gene>
    <name evidence="1" type="ordered locus">M301_1834</name>
</gene>
<dbReference type="KEGG" id="meh:M301_1834"/>
<evidence type="ECO:0000313" key="2">
    <source>
        <dbReference type="Proteomes" id="UP000000383"/>
    </source>
</evidence>
<reference evidence="2" key="1">
    <citation type="submission" date="2010-05" db="EMBL/GenBank/DDBJ databases">
        <title>Complete sequence of Methylotenera sp. 301.</title>
        <authorList>
            <person name="Lucas S."/>
            <person name="Copeland A."/>
            <person name="Lapidus A."/>
            <person name="Cheng J.-F."/>
            <person name="Bruce D."/>
            <person name="Goodwin L."/>
            <person name="Pitluck S."/>
            <person name="Clum A."/>
            <person name="Land M."/>
            <person name="Hauser L."/>
            <person name="Kyrpides N."/>
            <person name="Ivanova N."/>
            <person name="Chistoservova L."/>
            <person name="Kalyuzhnaya M."/>
            <person name="Woyke T."/>
        </authorList>
    </citation>
    <scope>NUCLEOTIDE SEQUENCE [LARGE SCALE GENOMIC DNA]</scope>
    <source>
        <strain evidence="2">301</strain>
    </source>
</reference>
<dbReference type="AlphaFoldDB" id="D7DJH3"/>
<protein>
    <submittedName>
        <fullName evidence="1">Uncharacterized protein</fullName>
    </submittedName>
</protein>
<reference evidence="1 2" key="2">
    <citation type="journal article" date="2011" name="J. Bacteriol.">
        <title>Genomes of three methylotrophs from a single niche uncover genetic and metabolic divergence of Methylophilaceae.</title>
        <authorList>
            <person name="Lapidus A."/>
            <person name="Clum A."/>
            <person name="Labutti K."/>
            <person name="Kaluzhnaya M.G."/>
            <person name="Lim S."/>
            <person name="Beck D.A."/>
            <person name="Glavina Del Rio T."/>
            <person name="Nolan M."/>
            <person name="Mavromatis K."/>
            <person name="Huntemann M."/>
            <person name="Lucas S."/>
            <person name="Lidstrom M.E."/>
            <person name="Ivanova N."/>
            <person name="Chistoserdova L."/>
        </authorList>
    </citation>
    <scope>NUCLEOTIDE SEQUENCE [LARGE SCALE GENOMIC DNA]</scope>
    <source>
        <strain evidence="1 2">301</strain>
    </source>
</reference>
<sequence length="56" mass="6199">MSISSLSDNQQLTLLKNAYFEALASYNDSYTEEALSKLSSSEDAYMSYIECSVSQA</sequence>
<keyword evidence="2" id="KW-1185">Reference proteome</keyword>
<name>D7DJH3_METV0</name>
<dbReference type="Proteomes" id="UP000000383">
    <property type="component" value="Chromosome"/>
</dbReference>
<dbReference type="HOGENOM" id="CLU_3009173_0_0_4"/>
<dbReference type="EMBL" id="CP002056">
    <property type="protein sequence ID" value="ADI30208.1"/>
    <property type="molecule type" value="Genomic_DNA"/>
</dbReference>
<organism evidence="1 2">
    <name type="scientific">Methylotenera versatilis (strain 301)</name>
    <dbReference type="NCBI Taxonomy" id="666681"/>
    <lineage>
        <taxon>Bacteria</taxon>
        <taxon>Pseudomonadati</taxon>
        <taxon>Pseudomonadota</taxon>
        <taxon>Betaproteobacteria</taxon>
        <taxon>Nitrosomonadales</taxon>
        <taxon>Methylophilaceae</taxon>
        <taxon>Methylotenera</taxon>
    </lineage>
</organism>
<dbReference type="RefSeq" id="WP_013148520.1">
    <property type="nucleotide sequence ID" value="NC_014207.1"/>
</dbReference>
<proteinExistence type="predicted"/>
<accession>D7DJH3</accession>